<accession>N6UW79</accession>
<feature type="compositionally biased region" description="Basic and acidic residues" evidence="1">
    <location>
        <begin position="36"/>
        <end position="84"/>
    </location>
</feature>
<evidence type="ECO:0000313" key="3">
    <source>
        <dbReference type="Proteomes" id="UP000012429"/>
    </source>
</evidence>
<dbReference type="EMBL" id="AQHN01000077">
    <property type="protein sequence ID" value="ENN85945.1"/>
    <property type="molecule type" value="Genomic_DNA"/>
</dbReference>
<evidence type="ECO:0000313" key="2">
    <source>
        <dbReference type="EMBL" id="ENN85945.1"/>
    </source>
</evidence>
<evidence type="ECO:0000256" key="1">
    <source>
        <dbReference type="SAM" id="MobiDB-lite"/>
    </source>
</evidence>
<gene>
    <name evidence="2" type="ORF">RHSP_16631</name>
</gene>
<name>N6UW79_9HYPH</name>
<feature type="region of interest" description="Disordered" evidence="1">
    <location>
        <begin position="1"/>
        <end position="99"/>
    </location>
</feature>
<sequence>MPHAQEHGNDRADQGDDLHEPREAIGKIGAAIGEPLARHEDDPKTGHREKRDGKTGDHRSGPLAREDADHEQRKRTDREDELRNGKMQACKNCVSSHVE</sequence>
<comment type="caution">
    <text evidence="2">The sequence shown here is derived from an EMBL/GenBank/DDBJ whole genome shotgun (WGS) entry which is preliminary data.</text>
</comment>
<dbReference type="Proteomes" id="UP000012429">
    <property type="component" value="Unassembled WGS sequence"/>
</dbReference>
<keyword evidence="3" id="KW-1185">Reference proteome</keyword>
<feature type="compositionally biased region" description="Basic and acidic residues" evidence="1">
    <location>
        <begin position="1"/>
        <end position="25"/>
    </location>
</feature>
<proteinExistence type="predicted"/>
<organism evidence="2 3">
    <name type="scientific">Rhizobium freirei PRF 81</name>
    <dbReference type="NCBI Taxonomy" id="363754"/>
    <lineage>
        <taxon>Bacteria</taxon>
        <taxon>Pseudomonadati</taxon>
        <taxon>Pseudomonadota</taxon>
        <taxon>Alphaproteobacteria</taxon>
        <taxon>Hyphomicrobiales</taxon>
        <taxon>Rhizobiaceae</taxon>
        <taxon>Rhizobium/Agrobacterium group</taxon>
        <taxon>Rhizobium</taxon>
    </lineage>
</organism>
<reference evidence="2 3" key="1">
    <citation type="journal article" date="2012" name="BMC Genomics">
        <title>Genomic basis of broad host range and environmental adaptability of Rhizobium tropici CIAT 899 and Rhizobium sp. PRF 81 which are used in inoculants for common bean (Phaseolus vulgaris L.).</title>
        <authorList>
            <person name="Ormeno-Orrillo E."/>
            <person name="Menna P."/>
            <person name="Almeida L.G."/>
            <person name="Ollero F.J."/>
            <person name="Nicolas M.F."/>
            <person name="Pains Rodrigues E."/>
            <person name="Shigueyoshi Nakatani A."/>
            <person name="Silva Batista J.S."/>
            <person name="Oliveira Chueire L.M."/>
            <person name="Souza R.C."/>
            <person name="Ribeiro Vasconcelos A.T."/>
            <person name="Megias M."/>
            <person name="Hungria M."/>
            <person name="Martinez-Romero E."/>
        </authorList>
    </citation>
    <scope>NUCLEOTIDE SEQUENCE [LARGE SCALE GENOMIC DNA]</scope>
    <source>
        <strain evidence="2 3">PRF 81</strain>
    </source>
</reference>
<protein>
    <submittedName>
        <fullName evidence="2">Uncharacterized protein</fullName>
    </submittedName>
</protein>
<dbReference type="AlphaFoldDB" id="N6UW79"/>